<protein>
    <recommendedName>
        <fullName evidence="4">Molecular chaperone</fullName>
    </recommendedName>
</protein>
<proteinExistence type="predicted"/>
<evidence type="ECO:0000313" key="3">
    <source>
        <dbReference type="Proteomes" id="UP000252038"/>
    </source>
</evidence>
<dbReference type="KEGG" id="chrb:DK843_15875"/>
<accession>A0A344UK57</accession>
<organism evidence="2 3">
    <name type="scientific">Chromobacterium phragmitis</name>
    <dbReference type="NCBI Taxonomy" id="2202141"/>
    <lineage>
        <taxon>Bacteria</taxon>
        <taxon>Pseudomonadati</taxon>
        <taxon>Pseudomonadota</taxon>
        <taxon>Betaproteobacteria</taxon>
        <taxon>Neisseriales</taxon>
        <taxon>Chromobacteriaceae</taxon>
        <taxon>Chromobacterium</taxon>
    </lineage>
</organism>
<evidence type="ECO:0008006" key="4">
    <source>
        <dbReference type="Google" id="ProtNLM"/>
    </source>
</evidence>
<gene>
    <name evidence="2" type="ORF">DK843_15875</name>
</gene>
<reference evidence="2 3" key="1">
    <citation type="submission" date="2018-05" db="EMBL/GenBank/DDBJ databases">
        <title>Genome sequencing, assembly and analysis of the novel insecticidal bacterium, Chromobacterium phragmitis.</title>
        <authorList>
            <person name="Sparks M.E."/>
            <person name="Blackburn M.B."/>
            <person name="Gundersen-Rindal D.E."/>
        </authorList>
    </citation>
    <scope>NUCLEOTIDE SEQUENCE [LARGE SCALE GENOMIC DNA]</scope>
    <source>
        <strain evidence="2">IIBBL 274-1</strain>
    </source>
</reference>
<feature type="region of interest" description="Disordered" evidence="1">
    <location>
        <begin position="333"/>
        <end position="352"/>
    </location>
</feature>
<sequence>MDPQLVDTQPASVAAWLDRLPYTDLAECGKLLGQGLYHLGRTPLDPMQRYKLLKLYLKALDRYYPLLENESLHGDALATPKTRLLAVISVKLFANLFLAFKQTLNDKLARHALLEREQPKVELLLYTMMAARQYLNISQQNYCPLSGGFWLDCHQLYALAEQNGWLDKAQAGDDALAVIYRQILLLGLTATNRLSPADQQLTRQLAYDLARQVELLPAAQLAEPRQGYVLDLQTDAPPRFLPLKPSAEPSSRYLLELAPALGSMRRSLEQLRKTANGAASAVLNNEVQLLGGLLEEWQHPRRRKHGREDAQQMAEVIAGIAGIWHRVNGDSWRPAGADDDENSARLRPPPSPILMSVVNQSASGYLLRGLPREQPLRAGETLLLAPPDNPADSQLCAVRWVLMQPSGQEVECGVEILGPAPRPVLAMPSITHSGDSFQRGLCLNADQDRPALLLLPGRPFSQLREFRLRDGCGEQMVRVSKLHQQSPHFQLMEYRASDQF</sequence>
<dbReference type="EMBL" id="CP029554">
    <property type="protein sequence ID" value="AXE35655.1"/>
    <property type="molecule type" value="Genomic_DNA"/>
</dbReference>
<dbReference type="AlphaFoldDB" id="A0A344UK57"/>
<dbReference type="RefSeq" id="WP_114073767.1">
    <property type="nucleotide sequence ID" value="NZ_CP029554.1"/>
</dbReference>
<evidence type="ECO:0000313" key="2">
    <source>
        <dbReference type="EMBL" id="AXE35655.1"/>
    </source>
</evidence>
<evidence type="ECO:0000256" key="1">
    <source>
        <dbReference type="SAM" id="MobiDB-lite"/>
    </source>
</evidence>
<dbReference type="Proteomes" id="UP000252038">
    <property type="component" value="Chromosome"/>
</dbReference>
<name>A0A344UK57_9NEIS</name>